<keyword evidence="1" id="KW-0479">Metal-binding</keyword>
<dbReference type="PROSITE" id="PS51746">
    <property type="entry name" value="PPM_2"/>
    <property type="match status" value="1"/>
</dbReference>
<comment type="similarity">
    <text evidence="1">Belongs to the PP2C family.</text>
</comment>
<organism evidence="3 4">
    <name type="scientific">Sphaeroforma arctica JP610</name>
    <dbReference type="NCBI Taxonomy" id="667725"/>
    <lineage>
        <taxon>Eukaryota</taxon>
        <taxon>Ichthyosporea</taxon>
        <taxon>Ichthyophonida</taxon>
        <taxon>Sphaeroforma</taxon>
    </lineage>
</organism>
<evidence type="ECO:0000259" key="2">
    <source>
        <dbReference type="PROSITE" id="PS51746"/>
    </source>
</evidence>
<gene>
    <name evidence="3" type="ORF">SARC_01840</name>
</gene>
<dbReference type="PANTHER" id="PTHR12320">
    <property type="entry name" value="PROTEIN PHOSPHATASE 2C"/>
    <property type="match status" value="1"/>
</dbReference>
<dbReference type="EC" id="3.1.3.16" evidence="1"/>
<dbReference type="GO" id="GO:0004722">
    <property type="term" value="F:protein serine/threonine phosphatase activity"/>
    <property type="evidence" value="ECO:0007669"/>
    <property type="project" value="UniProtKB-EC"/>
</dbReference>
<proteinExistence type="inferred from homology"/>
<dbReference type="AlphaFoldDB" id="A0A0L0GAH9"/>
<dbReference type="RefSeq" id="XP_014159897.1">
    <property type="nucleotide sequence ID" value="XM_014304422.1"/>
</dbReference>
<comment type="cofactor">
    <cofactor evidence="1">
        <name>Mg(2+)</name>
        <dbReference type="ChEBI" id="CHEBI:18420"/>
    </cofactor>
</comment>
<keyword evidence="4" id="KW-1185">Reference proteome</keyword>
<comment type="catalytic activity">
    <reaction evidence="1">
        <text>O-phospho-L-threonyl-[protein] + H2O = L-threonyl-[protein] + phosphate</text>
        <dbReference type="Rhea" id="RHEA:47004"/>
        <dbReference type="Rhea" id="RHEA-COMP:11060"/>
        <dbReference type="Rhea" id="RHEA-COMP:11605"/>
        <dbReference type="ChEBI" id="CHEBI:15377"/>
        <dbReference type="ChEBI" id="CHEBI:30013"/>
        <dbReference type="ChEBI" id="CHEBI:43474"/>
        <dbReference type="ChEBI" id="CHEBI:61977"/>
        <dbReference type="EC" id="3.1.3.16"/>
    </reaction>
</comment>
<reference evidence="3 4" key="1">
    <citation type="submission" date="2011-02" db="EMBL/GenBank/DDBJ databases">
        <title>The Genome Sequence of Sphaeroforma arctica JP610.</title>
        <authorList>
            <consortium name="The Broad Institute Genome Sequencing Platform"/>
            <person name="Russ C."/>
            <person name="Cuomo C."/>
            <person name="Young S.K."/>
            <person name="Zeng Q."/>
            <person name="Gargeya S."/>
            <person name="Alvarado L."/>
            <person name="Berlin A."/>
            <person name="Chapman S.B."/>
            <person name="Chen Z."/>
            <person name="Freedman E."/>
            <person name="Gellesch M."/>
            <person name="Goldberg J."/>
            <person name="Griggs A."/>
            <person name="Gujja S."/>
            <person name="Heilman E."/>
            <person name="Heiman D."/>
            <person name="Howarth C."/>
            <person name="Mehta T."/>
            <person name="Neiman D."/>
            <person name="Pearson M."/>
            <person name="Roberts A."/>
            <person name="Saif S."/>
            <person name="Shea T."/>
            <person name="Shenoy N."/>
            <person name="Sisk P."/>
            <person name="Stolte C."/>
            <person name="Sykes S."/>
            <person name="White J."/>
            <person name="Yandava C."/>
            <person name="Burger G."/>
            <person name="Gray M.W."/>
            <person name="Holland P.W.H."/>
            <person name="King N."/>
            <person name="Lang F.B.F."/>
            <person name="Roger A.J."/>
            <person name="Ruiz-Trillo I."/>
            <person name="Haas B."/>
            <person name="Nusbaum C."/>
            <person name="Birren B."/>
        </authorList>
    </citation>
    <scope>NUCLEOTIDE SEQUENCE [LARGE SCALE GENOMIC DNA]</scope>
    <source>
        <strain evidence="3 4">JP610</strain>
    </source>
</reference>
<keyword evidence="1" id="KW-0904">Protein phosphatase</keyword>
<evidence type="ECO:0000256" key="1">
    <source>
        <dbReference type="RuleBase" id="RU366020"/>
    </source>
</evidence>
<dbReference type="SMART" id="SM00331">
    <property type="entry name" value="PP2C_SIG"/>
    <property type="match status" value="1"/>
</dbReference>
<dbReference type="Proteomes" id="UP000054560">
    <property type="component" value="Unassembled WGS sequence"/>
</dbReference>
<evidence type="ECO:0000313" key="4">
    <source>
        <dbReference type="Proteomes" id="UP000054560"/>
    </source>
</evidence>
<name>A0A0L0GAH9_9EUKA</name>
<dbReference type="PANTHER" id="PTHR12320:SF1">
    <property type="entry name" value="PROTEIN PHOSPHATASE PTC7 HOMOLOG"/>
    <property type="match status" value="1"/>
</dbReference>
<evidence type="ECO:0000313" key="3">
    <source>
        <dbReference type="EMBL" id="KNC85995.1"/>
    </source>
</evidence>
<dbReference type="EMBL" id="KQ241673">
    <property type="protein sequence ID" value="KNC85995.1"/>
    <property type="molecule type" value="Genomic_DNA"/>
</dbReference>
<dbReference type="GeneID" id="25902344"/>
<dbReference type="SUPFAM" id="SSF81606">
    <property type="entry name" value="PP2C-like"/>
    <property type="match status" value="1"/>
</dbReference>
<protein>
    <recommendedName>
        <fullName evidence="1">Protein phosphatase</fullName>
        <ecNumber evidence="1">3.1.3.16</ecNumber>
    </recommendedName>
</protein>
<dbReference type="InterPro" id="IPR001932">
    <property type="entry name" value="PPM-type_phosphatase-like_dom"/>
</dbReference>
<comment type="cofactor">
    <cofactor evidence="1">
        <name>Mn(2+)</name>
        <dbReference type="ChEBI" id="CHEBI:29035"/>
    </cofactor>
</comment>
<dbReference type="OrthoDB" id="60843at2759"/>
<dbReference type="SMART" id="SM00332">
    <property type="entry name" value="PP2Cc"/>
    <property type="match status" value="1"/>
</dbReference>
<dbReference type="InterPro" id="IPR036457">
    <property type="entry name" value="PPM-type-like_dom_sf"/>
</dbReference>
<feature type="domain" description="PPM-type phosphatase" evidence="2">
    <location>
        <begin position="120"/>
        <end position="374"/>
    </location>
</feature>
<keyword evidence="1" id="KW-0460">Magnesium</keyword>
<accession>A0A0L0GAH9</accession>
<keyword evidence="1" id="KW-0464">Manganese</keyword>
<dbReference type="GO" id="GO:0046872">
    <property type="term" value="F:metal ion binding"/>
    <property type="evidence" value="ECO:0007669"/>
    <property type="project" value="UniProtKB-UniRule"/>
</dbReference>
<dbReference type="eggNOG" id="KOG1379">
    <property type="taxonomic scope" value="Eukaryota"/>
</dbReference>
<dbReference type="Gene3D" id="3.60.40.10">
    <property type="entry name" value="PPM-type phosphatase domain"/>
    <property type="match status" value="1"/>
</dbReference>
<keyword evidence="1" id="KW-0378">Hydrolase</keyword>
<dbReference type="InterPro" id="IPR039123">
    <property type="entry name" value="PPTC7"/>
</dbReference>
<comment type="catalytic activity">
    <reaction evidence="1">
        <text>O-phospho-L-seryl-[protein] + H2O = L-seryl-[protein] + phosphate</text>
        <dbReference type="Rhea" id="RHEA:20629"/>
        <dbReference type="Rhea" id="RHEA-COMP:9863"/>
        <dbReference type="Rhea" id="RHEA-COMP:11604"/>
        <dbReference type="ChEBI" id="CHEBI:15377"/>
        <dbReference type="ChEBI" id="CHEBI:29999"/>
        <dbReference type="ChEBI" id="CHEBI:43474"/>
        <dbReference type="ChEBI" id="CHEBI:83421"/>
        <dbReference type="EC" id="3.1.3.16"/>
    </reaction>
</comment>
<sequence>MLACSVRPHCMRQLTGKLPHTIHTNLVLRTIALGANRLQRSNIHSLSSDSINHTYGSGLTHTNSVCTHSQKQLYIPRQYISYTPHPPVRISCAYQGKPRRPAARPSPINTYNTPTQPHLYTHLDHNDTNMARLPDSGEDAFFVHETDDAHYIGVADGVGGWQEMGVDPALFAWALMNHTRDAIREGMHLDIRDALKYAHEKIVEDGLVTHGSSTACVVKVEKKTRIMTVCNLGDSGLQIYDRDGKLAARTPSQQHGFNFPYQLAVMPPDMREGAMMHTMADGDLFQYQMKDEQVMLLATDGLFDNMFPSDIEATFKEVGVGNMDKLATSLVRKAESLSKDQRRRSPFTVEAEKHGYTDMLGGKPDDITLIVLAV</sequence>
<dbReference type="STRING" id="667725.A0A0L0GAH9"/>